<keyword evidence="1 2" id="KW-0238">DNA-binding</keyword>
<dbReference type="GO" id="GO:0003677">
    <property type="term" value="F:DNA binding"/>
    <property type="evidence" value="ECO:0007669"/>
    <property type="project" value="UniProtKB-UniRule"/>
</dbReference>
<dbReference type="InterPro" id="IPR050624">
    <property type="entry name" value="HTH-type_Tx_Regulator"/>
</dbReference>
<feature type="DNA-binding region" description="H-T-H motif" evidence="2">
    <location>
        <begin position="36"/>
        <end position="55"/>
    </location>
</feature>
<proteinExistence type="predicted"/>
<dbReference type="EMBL" id="ADLK01000028">
    <property type="protein sequence ID" value="KMW17212.1"/>
    <property type="molecule type" value="Genomic_DNA"/>
</dbReference>
<evidence type="ECO:0000259" key="3">
    <source>
        <dbReference type="PROSITE" id="PS50977"/>
    </source>
</evidence>
<name>A0A0J9BW69_9FIRM</name>
<dbReference type="PROSITE" id="PS50977">
    <property type="entry name" value="HTH_TETR_2"/>
    <property type="match status" value="1"/>
</dbReference>
<dbReference type="Gene3D" id="1.10.357.10">
    <property type="entry name" value="Tetracycline Repressor, domain 2"/>
    <property type="match status" value="1"/>
</dbReference>
<evidence type="ECO:0000256" key="1">
    <source>
        <dbReference type="ARBA" id="ARBA00023125"/>
    </source>
</evidence>
<dbReference type="PATRIC" id="fig|742734.4.peg.4144"/>
<dbReference type="PANTHER" id="PTHR43479:SF11">
    <property type="entry name" value="ACREF_ENVCD OPERON REPRESSOR-RELATED"/>
    <property type="match status" value="1"/>
</dbReference>
<dbReference type="SUPFAM" id="SSF46689">
    <property type="entry name" value="Homeodomain-like"/>
    <property type="match status" value="1"/>
</dbReference>
<comment type="caution">
    <text evidence="4">The sequence shown here is derived from an EMBL/GenBank/DDBJ whole genome shotgun (WGS) entry which is preliminary data.</text>
</comment>
<dbReference type="OrthoDB" id="9785164at2"/>
<organism evidence="4 5">
    <name type="scientific">[Clostridium] citroniae WAL-19142</name>
    <dbReference type="NCBI Taxonomy" id="742734"/>
    <lineage>
        <taxon>Bacteria</taxon>
        <taxon>Bacillati</taxon>
        <taxon>Bacillota</taxon>
        <taxon>Clostridia</taxon>
        <taxon>Lachnospirales</taxon>
        <taxon>Lachnospiraceae</taxon>
        <taxon>Enterocloster</taxon>
    </lineage>
</organism>
<protein>
    <recommendedName>
        <fullName evidence="3">HTH tetR-type domain-containing protein</fullName>
    </recommendedName>
</protein>
<gene>
    <name evidence="4" type="ORF">HMPREF9470_03865</name>
</gene>
<evidence type="ECO:0000256" key="2">
    <source>
        <dbReference type="PROSITE-ProRule" id="PRU00335"/>
    </source>
</evidence>
<dbReference type="Proteomes" id="UP000037392">
    <property type="component" value="Unassembled WGS sequence"/>
</dbReference>
<dbReference type="InterPro" id="IPR009057">
    <property type="entry name" value="Homeodomain-like_sf"/>
</dbReference>
<dbReference type="AlphaFoldDB" id="A0A0J9BW69"/>
<dbReference type="InterPro" id="IPR001647">
    <property type="entry name" value="HTH_TetR"/>
</dbReference>
<sequence>MERKTARVSKEPEVRRQEILDTAMKVFMEKGYEAATMRDIAAAMNVVPGLCYRYFESKQVLYDTVVEQYVKEITLPMIRALEEDQGKTEESLEQFLDSLEQLFLGMDGRERYHHFFHKKENRHLQMLLSVRLCEAICPYLESRLGRMRDKGMVKVENLSLTASYLLFGAAPVIENDGFSSREKVACIRRIYAKVLNP</sequence>
<reference evidence="4 5" key="1">
    <citation type="submission" date="2011-04" db="EMBL/GenBank/DDBJ databases">
        <title>The Genome Sequence of Clostridium citroniae WAL-19142.</title>
        <authorList>
            <consortium name="The Broad Institute Genome Sequencing Platform"/>
            <person name="Earl A."/>
            <person name="Ward D."/>
            <person name="Feldgarden M."/>
            <person name="Gevers D."/>
            <person name="Warren Y.A."/>
            <person name="Tyrrell K.L."/>
            <person name="Citron D.M."/>
            <person name="Goldstein E.J."/>
            <person name="Daigneault M."/>
            <person name="Allen-Vercoe E."/>
            <person name="Young S.K."/>
            <person name="Zeng Q."/>
            <person name="Gargeya S."/>
            <person name="Fitzgerald M."/>
            <person name="Haas B."/>
            <person name="Abouelleil A."/>
            <person name="Alvarado L."/>
            <person name="Arachchi H.M."/>
            <person name="Berlin A."/>
            <person name="Brown A."/>
            <person name="Chapman S.B."/>
            <person name="Chen Z."/>
            <person name="Dunbar C."/>
            <person name="Freedman E."/>
            <person name="Gearin G."/>
            <person name="Gellesch M."/>
            <person name="Goldberg J."/>
            <person name="Griggs A."/>
            <person name="Gujja S."/>
            <person name="Heilman E.R."/>
            <person name="Heiman D."/>
            <person name="Howarth C."/>
            <person name="Larson L."/>
            <person name="Lui A."/>
            <person name="MacDonald P.J."/>
            <person name="Mehta T."/>
            <person name="Montmayeur A."/>
            <person name="Murphy C."/>
            <person name="Neiman D."/>
            <person name="Pearson M."/>
            <person name="Priest M."/>
            <person name="Roberts A."/>
            <person name="Saif S."/>
            <person name="Shea T."/>
            <person name="Shenoy N."/>
            <person name="Sisk P."/>
            <person name="Stolte C."/>
            <person name="Sykes S."/>
            <person name="White J."/>
            <person name="Yandava C."/>
            <person name="Wortman J."/>
            <person name="Nusbaum C."/>
            <person name="Birren B."/>
        </authorList>
    </citation>
    <scope>NUCLEOTIDE SEQUENCE [LARGE SCALE GENOMIC DNA]</scope>
    <source>
        <strain evidence="4 5">WAL-19142</strain>
    </source>
</reference>
<dbReference type="PANTHER" id="PTHR43479">
    <property type="entry name" value="ACREF/ENVCD OPERON REPRESSOR-RELATED"/>
    <property type="match status" value="1"/>
</dbReference>
<feature type="domain" description="HTH tetR-type" evidence="3">
    <location>
        <begin position="13"/>
        <end position="73"/>
    </location>
</feature>
<dbReference type="Pfam" id="PF00440">
    <property type="entry name" value="TetR_N"/>
    <property type="match status" value="1"/>
</dbReference>
<accession>A0A0J9BW69</accession>
<dbReference type="GeneID" id="93162768"/>
<evidence type="ECO:0000313" key="4">
    <source>
        <dbReference type="EMBL" id="KMW17212.1"/>
    </source>
</evidence>
<dbReference type="RefSeq" id="WP_048930507.1">
    <property type="nucleotide sequence ID" value="NZ_KQ235880.1"/>
</dbReference>
<dbReference type="PRINTS" id="PR00455">
    <property type="entry name" value="HTHTETR"/>
</dbReference>
<evidence type="ECO:0000313" key="5">
    <source>
        <dbReference type="Proteomes" id="UP000037392"/>
    </source>
</evidence>